<keyword evidence="1" id="KW-0472">Membrane</keyword>
<keyword evidence="1" id="KW-0812">Transmembrane</keyword>
<keyword evidence="1" id="KW-1133">Transmembrane helix</keyword>
<dbReference type="EMBL" id="CP019288">
    <property type="protein sequence ID" value="QHI35289.1"/>
    <property type="molecule type" value="Genomic_DNA"/>
</dbReference>
<dbReference type="Pfam" id="PF23357">
    <property type="entry name" value="DUF7088"/>
    <property type="match status" value="1"/>
</dbReference>
<dbReference type="AlphaFoldDB" id="A0A7L4ZFL2"/>
<feature type="domain" description="DUF7088" evidence="3">
    <location>
        <begin position="42"/>
        <end position="143"/>
    </location>
</feature>
<dbReference type="RefSeq" id="WP_160128041.1">
    <property type="nucleotide sequence ID" value="NZ_CP019288.1"/>
</dbReference>
<name>A0A7L4ZFL2_9FLAO</name>
<evidence type="ECO:0008006" key="6">
    <source>
        <dbReference type="Google" id="ProtNLM"/>
    </source>
</evidence>
<dbReference type="Pfam" id="PF09822">
    <property type="entry name" value="ABC_transp_aux"/>
    <property type="match status" value="1"/>
</dbReference>
<dbReference type="Proteomes" id="UP000464657">
    <property type="component" value="Chromosome"/>
</dbReference>
<evidence type="ECO:0000259" key="3">
    <source>
        <dbReference type="Pfam" id="PF23357"/>
    </source>
</evidence>
<dbReference type="InterPro" id="IPR019863">
    <property type="entry name" value="Motility-assoc_ABC-rel_GldG"/>
</dbReference>
<evidence type="ECO:0000256" key="1">
    <source>
        <dbReference type="SAM" id="Phobius"/>
    </source>
</evidence>
<dbReference type="OrthoDB" id="9777219at2"/>
<sequence>MKKETHTKKEIHVSVKILLVLIGLIILNVIAGSVFTRFDLTQDKRYTLSEASKETISNVNSPITIDVFLKGDFPSDYKRLATETEQLLAEFSAYNSNVNYNFVDPIKENAESFLNENGMPPTFITEEATNKISRESVYPWAIANYGTKTVKIQLYKNNLASSSSEKIASSVQHLEYAFADAFTKLTLLEKQTIAILRGNGELEDVYIASFLQTLKDYYKIAPFDLSAFPDNPEKSLENLNRFDLMIVPKPTEAFSDEEKYVLDQYTMNGGKSLWLVETVQAEMDSLYSENGASLAFPRDLRLNDFFFSYGLRINPKLVNDVQCAPIMMAVGEGNDTQFLPIQWRYNPLVKPALKHPITNNTNLVKFEFANQIDTLKNNLKKTILLKSSAASKLEGVPKPISLSVIENEPTLETYEGKGNQNLAVLVEGTFTSMYKNRVKPFQLSMDKLQGESKMLVIADGDVIKNQVTRGRPQDLGFDIATKREYGNKEFLLNSVNYLLDNNGLINIRSKELKLAFLDTEKVLEEKSYWQLLNIGLPLVILAIFGFVFTYIRKRKFAK</sequence>
<dbReference type="InterPro" id="IPR019196">
    <property type="entry name" value="ABC_transp_unknown"/>
</dbReference>
<feature type="domain" description="ABC-type uncharacterised transport system" evidence="2">
    <location>
        <begin position="190"/>
        <end position="494"/>
    </location>
</feature>
<proteinExistence type="predicted"/>
<evidence type="ECO:0000259" key="2">
    <source>
        <dbReference type="Pfam" id="PF09822"/>
    </source>
</evidence>
<keyword evidence="5" id="KW-1185">Reference proteome</keyword>
<dbReference type="KEGG" id="kan:IMCC3317_06350"/>
<protein>
    <recommendedName>
        <fullName evidence="6">ABC-type uncharacterized transport system domain-containing protein</fullName>
    </recommendedName>
</protein>
<reference evidence="4 5" key="1">
    <citation type="journal article" date="2013" name="Int. J. Syst. Evol. Microbiol.">
        <title>Kordia antarctica sp. nov., isolated from Antarctic seawater.</title>
        <authorList>
            <person name="Baek K."/>
            <person name="Choi A."/>
            <person name="Kang I."/>
            <person name="Lee K."/>
            <person name="Cho J.C."/>
        </authorList>
    </citation>
    <scope>NUCLEOTIDE SEQUENCE [LARGE SCALE GENOMIC DNA]</scope>
    <source>
        <strain evidence="4 5">IMCC3317</strain>
    </source>
</reference>
<accession>A0A7L4ZFL2</accession>
<feature type="transmembrane region" description="Helical" evidence="1">
    <location>
        <begin position="528"/>
        <end position="551"/>
    </location>
</feature>
<gene>
    <name evidence="4" type="ORF">IMCC3317_06350</name>
</gene>
<evidence type="ECO:0000313" key="5">
    <source>
        <dbReference type="Proteomes" id="UP000464657"/>
    </source>
</evidence>
<evidence type="ECO:0000313" key="4">
    <source>
        <dbReference type="EMBL" id="QHI35289.1"/>
    </source>
</evidence>
<dbReference type="InterPro" id="IPR055396">
    <property type="entry name" value="DUF7088"/>
</dbReference>
<dbReference type="NCBIfam" id="TIGR03521">
    <property type="entry name" value="GldG"/>
    <property type="match status" value="1"/>
</dbReference>
<organism evidence="4 5">
    <name type="scientific">Kordia antarctica</name>
    <dbReference type="NCBI Taxonomy" id="1218801"/>
    <lineage>
        <taxon>Bacteria</taxon>
        <taxon>Pseudomonadati</taxon>
        <taxon>Bacteroidota</taxon>
        <taxon>Flavobacteriia</taxon>
        <taxon>Flavobacteriales</taxon>
        <taxon>Flavobacteriaceae</taxon>
        <taxon>Kordia</taxon>
    </lineage>
</organism>